<protein>
    <submittedName>
        <fullName evidence="3">Uncharacterized protein</fullName>
    </submittedName>
</protein>
<name>A0A0B7BW95_9EUPU</name>
<evidence type="ECO:0000256" key="2">
    <source>
        <dbReference type="SAM" id="MobiDB-lite"/>
    </source>
</evidence>
<reference evidence="3" key="1">
    <citation type="submission" date="2014-12" db="EMBL/GenBank/DDBJ databases">
        <title>Insight into the proteome of Arion vulgaris.</title>
        <authorList>
            <person name="Aradska J."/>
            <person name="Bulat T."/>
            <person name="Smidak R."/>
            <person name="Sarate P."/>
            <person name="Gangsoo J."/>
            <person name="Sialana F."/>
            <person name="Bilban M."/>
            <person name="Lubec G."/>
        </authorList>
    </citation>
    <scope>NUCLEOTIDE SEQUENCE</scope>
    <source>
        <tissue evidence="3">Skin</tissue>
    </source>
</reference>
<proteinExistence type="inferred from homology"/>
<accession>A0A0B7BW95</accession>
<sequence>MAEHKYDLLVQEKGPINYASKNSWHVKWHNERMKTRYIKHVKPGKTLQNYDTKNWLFLKRGLDDFRVGLPPIIQDKNGIGSALHKDFVPISGMKEQAALKHLSKYRTYLTRDSVQKQQIYNYINGVEQGLLTHPLALYPHLEKSVASEIFENILDILDPQFSALEFNEEELDMFGNADGEYDNTPQWGGMGAAHPAEEEKPKMEQTLGIEPSFRNMYRWLPQKENVKDSKRNKEKEKVWPSSQSEEEHIKQITQEFCDWVSDLGGETNNIEESTITSLFASGYDTKPALSVPIHVVDLANVPHELRLSAMVPPPAPPEKQASIADIPKKKVAGGYDPTFVKFRYGAWYLNPNTWRKMGFYESLEDPKQLKEHEMSEAKTKCHDLTEELASMHASKAFDDFIGKRNTRKPEFLAEIANIQKKTALEAAKRAESELLVKQKKHNSKQKENVK</sequence>
<dbReference type="InterPro" id="IPR032743">
    <property type="entry name" value="FAM47"/>
</dbReference>
<evidence type="ECO:0000313" key="3">
    <source>
        <dbReference type="EMBL" id="CEK96641.1"/>
    </source>
</evidence>
<dbReference type="EMBL" id="HACG01049776">
    <property type="protein sequence ID" value="CEK96641.1"/>
    <property type="molecule type" value="Transcribed_RNA"/>
</dbReference>
<comment type="similarity">
    <text evidence="1">Belongs to the FAM47 family.</text>
</comment>
<evidence type="ECO:0000256" key="1">
    <source>
        <dbReference type="ARBA" id="ARBA00005277"/>
    </source>
</evidence>
<dbReference type="Pfam" id="PF14642">
    <property type="entry name" value="FAM47"/>
    <property type="match status" value="1"/>
</dbReference>
<dbReference type="PANTHER" id="PTHR46449">
    <property type="entry name" value="ZGC:158260"/>
    <property type="match status" value="1"/>
</dbReference>
<dbReference type="AlphaFoldDB" id="A0A0B7BW95"/>
<feature type="region of interest" description="Disordered" evidence="2">
    <location>
        <begin position="226"/>
        <end position="246"/>
    </location>
</feature>
<gene>
    <name evidence="3" type="primary">ORF212855</name>
</gene>
<feature type="compositionally biased region" description="Basic and acidic residues" evidence="2">
    <location>
        <begin position="226"/>
        <end position="238"/>
    </location>
</feature>
<dbReference type="PANTHER" id="PTHR46449:SF5">
    <property type="entry name" value="FAMILY WITH SEQUENCE SIMILARITY 47 MEMBER E"/>
    <property type="match status" value="1"/>
</dbReference>
<dbReference type="GO" id="GO:0045815">
    <property type="term" value="P:transcription initiation-coupled chromatin remodeling"/>
    <property type="evidence" value="ECO:0007669"/>
    <property type="project" value="TreeGrafter"/>
</dbReference>
<dbReference type="GO" id="GO:0000785">
    <property type="term" value="C:chromatin"/>
    <property type="evidence" value="ECO:0007669"/>
    <property type="project" value="TreeGrafter"/>
</dbReference>
<organism evidence="3">
    <name type="scientific">Arion vulgaris</name>
    <dbReference type="NCBI Taxonomy" id="1028688"/>
    <lineage>
        <taxon>Eukaryota</taxon>
        <taxon>Metazoa</taxon>
        <taxon>Spiralia</taxon>
        <taxon>Lophotrochozoa</taxon>
        <taxon>Mollusca</taxon>
        <taxon>Gastropoda</taxon>
        <taxon>Heterobranchia</taxon>
        <taxon>Euthyneura</taxon>
        <taxon>Panpulmonata</taxon>
        <taxon>Eupulmonata</taxon>
        <taxon>Stylommatophora</taxon>
        <taxon>Helicina</taxon>
        <taxon>Arionoidea</taxon>
        <taxon>Arionidae</taxon>
        <taxon>Arion</taxon>
    </lineage>
</organism>